<comment type="subcellular location">
    <subcellularLocation>
        <location evidence="1">Nucleus</location>
    </subcellularLocation>
</comment>
<evidence type="ECO:0000313" key="8">
    <source>
        <dbReference type="EMBL" id="KAF9513445.1"/>
    </source>
</evidence>
<dbReference type="InterPro" id="IPR015943">
    <property type="entry name" value="WD40/YVTN_repeat-like_dom_sf"/>
</dbReference>
<dbReference type="SMART" id="SM00320">
    <property type="entry name" value="WD40"/>
    <property type="match status" value="5"/>
</dbReference>
<sequence length="609" mass="66970">MSDAVKRQRITADEVNCLVYAYLQDSGFTHSAWALKGEAHLDNSPNAQIPIPRGEIITLFRKALLYMEAEETWAMKEKGLEPNGTQKDTLVTLLGRHRRPGQQAPLDSQPIPQNRPAILPAPSSNEISSTAPMETVPSQAVPNPPKKSSPSPMPNGLVSSDKREGDSVSDESRPKKRPRTDEHPFDEASSSRTASTPVPEKPESKKSTPPNNTPKTVVKTTTPEAPTKVAPPSRTSVLVTPVDAEPEGVMILKGHTAEVFASAWNPTDPELLASGGKGGVVILWKIEKPDAPRSSGRPLWRILAHLNPSTHTSKEPRDMTSLSWNRAGTLLAVGHQDTCIRLWTPEGHLVTTLFGHQAPVFDVAWSENAASCCLDAEWLSPTRFATCGTDGRINIYDLGTPDPVKVLLAHQDEVNQVRLAPGGKLLASCSDDKSSIVWDLRWWTDENNQDLPLKPGPVAKVIMKGTHKRAVSMIQWSPNKINGMAYLLAAFSREDRAASLWDVRTGTCLKYFDEYHAGTKLSRDIFTHGFAPNGKFYSVGGVRYFIIYDVQTGNAMWTWPFKTSYVADVQWQREYGGRRVAIAKENAQVAIVDISKLGIPELQTMTGPE</sequence>
<keyword evidence="2 5" id="KW-0853">WD repeat</keyword>
<keyword evidence="9" id="KW-1185">Reference proteome</keyword>
<dbReference type="InterPro" id="IPR036322">
    <property type="entry name" value="WD40_repeat_dom_sf"/>
</dbReference>
<dbReference type="InterPro" id="IPR045183">
    <property type="entry name" value="Ebi-like"/>
</dbReference>
<dbReference type="PROSITE" id="PS50294">
    <property type="entry name" value="WD_REPEATS_REGION"/>
    <property type="match status" value="2"/>
</dbReference>
<dbReference type="Proteomes" id="UP000886523">
    <property type="component" value="Unassembled WGS sequence"/>
</dbReference>
<reference evidence="8" key="1">
    <citation type="journal article" date="2020" name="Nat. Commun.">
        <title>Large-scale genome sequencing of mycorrhizal fungi provides insights into the early evolution of symbiotic traits.</title>
        <authorList>
            <person name="Miyauchi S."/>
            <person name="Kiss E."/>
            <person name="Kuo A."/>
            <person name="Drula E."/>
            <person name="Kohler A."/>
            <person name="Sanchez-Garcia M."/>
            <person name="Morin E."/>
            <person name="Andreopoulos B."/>
            <person name="Barry K.W."/>
            <person name="Bonito G."/>
            <person name="Buee M."/>
            <person name="Carver A."/>
            <person name="Chen C."/>
            <person name="Cichocki N."/>
            <person name="Clum A."/>
            <person name="Culley D."/>
            <person name="Crous P.W."/>
            <person name="Fauchery L."/>
            <person name="Girlanda M."/>
            <person name="Hayes R.D."/>
            <person name="Keri Z."/>
            <person name="LaButti K."/>
            <person name="Lipzen A."/>
            <person name="Lombard V."/>
            <person name="Magnuson J."/>
            <person name="Maillard F."/>
            <person name="Murat C."/>
            <person name="Nolan M."/>
            <person name="Ohm R.A."/>
            <person name="Pangilinan J."/>
            <person name="Pereira M.F."/>
            <person name="Perotto S."/>
            <person name="Peter M."/>
            <person name="Pfister S."/>
            <person name="Riley R."/>
            <person name="Sitrit Y."/>
            <person name="Stielow J.B."/>
            <person name="Szollosi G."/>
            <person name="Zifcakova L."/>
            <person name="Stursova M."/>
            <person name="Spatafora J.W."/>
            <person name="Tedersoo L."/>
            <person name="Vaario L.M."/>
            <person name="Yamada A."/>
            <person name="Yan M."/>
            <person name="Wang P."/>
            <person name="Xu J."/>
            <person name="Bruns T."/>
            <person name="Baldrian P."/>
            <person name="Vilgalys R."/>
            <person name="Dunand C."/>
            <person name="Henrissat B."/>
            <person name="Grigoriev I.V."/>
            <person name="Hibbett D."/>
            <person name="Nagy L.G."/>
            <person name="Martin F.M."/>
        </authorList>
    </citation>
    <scope>NUCLEOTIDE SEQUENCE</scope>
    <source>
        <strain evidence="8">UP504</strain>
    </source>
</reference>
<dbReference type="AlphaFoldDB" id="A0A9P6DX28"/>
<dbReference type="GO" id="GO:0006357">
    <property type="term" value="P:regulation of transcription by RNA polymerase II"/>
    <property type="evidence" value="ECO:0007669"/>
    <property type="project" value="TreeGrafter"/>
</dbReference>
<dbReference type="PANTHER" id="PTHR22846">
    <property type="entry name" value="WD40 REPEAT PROTEIN"/>
    <property type="match status" value="1"/>
</dbReference>
<keyword evidence="4" id="KW-0539">Nucleus</keyword>
<evidence type="ECO:0000256" key="2">
    <source>
        <dbReference type="ARBA" id="ARBA00022574"/>
    </source>
</evidence>
<feature type="repeat" description="WD" evidence="5">
    <location>
        <begin position="407"/>
        <end position="441"/>
    </location>
</feature>
<dbReference type="SUPFAM" id="SSF50978">
    <property type="entry name" value="WD40 repeat-like"/>
    <property type="match status" value="1"/>
</dbReference>
<dbReference type="PROSITE" id="PS50896">
    <property type="entry name" value="LISH"/>
    <property type="match status" value="1"/>
</dbReference>
<evidence type="ECO:0000256" key="5">
    <source>
        <dbReference type="PROSITE-ProRule" id="PRU00221"/>
    </source>
</evidence>
<keyword evidence="3" id="KW-0677">Repeat</keyword>
<evidence type="ECO:0000259" key="7">
    <source>
        <dbReference type="Pfam" id="PF12894"/>
    </source>
</evidence>
<evidence type="ECO:0000256" key="4">
    <source>
        <dbReference type="ARBA" id="ARBA00023242"/>
    </source>
</evidence>
<evidence type="ECO:0000313" key="9">
    <source>
        <dbReference type="Proteomes" id="UP000886523"/>
    </source>
</evidence>
<gene>
    <name evidence="8" type="ORF">BS47DRAFT_1393302</name>
</gene>
<feature type="compositionally biased region" description="Low complexity" evidence="6">
    <location>
        <begin position="207"/>
        <end position="232"/>
    </location>
</feature>
<dbReference type="InterPro" id="IPR019775">
    <property type="entry name" value="WD40_repeat_CS"/>
</dbReference>
<name>A0A9P6DX28_9AGAM</name>
<feature type="domain" description="Anaphase-promoting complex subunit 4-like WD40" evidence="7">
    <location>
        <begin position="293"/>
        <end position="368"/>
    </location>
</feature>
<dbReference type="OrthoDB" id="1367865at2759"/>
<dbReference type="GO" id="GO:0000118">
    <property type="term" value="C:histone deacetylase complex"/>
    <property type="evidence" value="ECO:0007669"/>
    <property type="project" value="TreeGrafter"/>
</dbReference>
<dbReference type="InterPro" id="IPR006594">
    <property type="entry name" value="LisH"/>
</dbReference>
<dbReference type="PANTHER" id="PTHR22846:SF2">
    <property type="entry name" value="F-BOX-LIKE_WD REPEAT-CONTAINING PROTEIN EBI"/>
    <property type="match status" value="1"/>
</dbReference>
<dbReference type="Pfam" id="PF12894">
    <property type="entry name" value="ANAPC4_WD40"/>
    <property type="match status" value="1"/>
</dbReference>
<dbReference type="EMBL" id="MU128972">
    <property type="protein sequence ID" value="KAF9513445.1"/>
    <property type="molecule type" value="Genomic_DNA"/>
</dbReference>
<dbReference type="GO" id="GO:0003714">
    <property type="term" value="F:transcription corepressor activity"/>
    <property type="evidence" value="ECO:0007669"/>
    <property type="project" value="InterPro"/>
</dbReference>
<organism evidence="8 9">
    <name type="scientific">Hydnum rufescens UP504</name>
    <dbReference type="NCBI Taxonomy" id="1448309"/>
    <lineage>
        <taxon>Eukaryota</taxon>
        <taxon>Fungi</taxon>
        <taxon>Dikarya</taxon>
        <taxon>Basidiomycota</taxon>
        <taxon>Agaricomycotina</taxon>
        <taxon>Agaricomycetes</taxon>
        <taxon>Cantharellales</taxon>
        <taxon>Hydnaceae</taxon>
        <taxon>Hydnum</taxon>
    </lineage>
</organism>
<comment type="caution">
    <text evidence="8">The sequence shown here is derived from an EMBL/GenBank/DDBJ whole genome shotgun (WGS) entry which is preliminary data.</text>
</comment>
<evidence type="ECO:0000256" key="3">
    <source>
        <dbReference type="ARBA" id="ARBA00022737"/>
    </source>
</evidence>
<feature type="region of interest" description="Disordered" evidence="6">
    <location>
        <begin position="100"/>
        <end position="234"/>
    </location>
</feature>
<dbReference type="PROSITE" id="PS00678">
    <property type="entry name" value="WD_REPEATS_1"/>
    <property type="match status" value="1"/>
</dbReference>
<feature type="repeat" description="WD" evidence="5">
    <location>
        <begin position="252"/>
        <end position="294"/>
    </location>
</feature>
<evidence type="ECO:0000256" key="6">
    <source>
        <dbReference type="SAM" id="MobiDB-lite"/>
    </source>
</evidence>
<feature type="compositionally biased region" description="Polar residues" evidence="6">
    <location>
        <begin position="122"/>
        <end position="141"/>
    </location>
</feature>
<feature type="compositionally biased region" description="Basic and acidic residues" evidence="6">
    <location>
        <begin position="160"/>
        <end position="186"/>
    </location>
</feature>
<dbReference type="Gene3D" id="1.20.960.30">
    <property type="match status" value="1"/>
</dbReference>
<accession>A0A9P6DX28</accession>
<dbReference type="Gene3D" id="2.130.10.10">
    <property type="entry name" value="YVTN repeat-like/Quinoprotein amine dehydrogenase"/>
    <property type="match status" value="1"/>
</dbReference>
<proteinExistence type="predicted"/>
<evidence type="ECO:0000256" key="1">
    <source>
        <dbReference type="ARBA" id="ARBA00004123"/>
    </source>
</evidence>
<protein>
    <recommendedName>
        <fullName evidence="7">Anaphase-promoting complex subunit 4-like WD40 domain-containing protein</fullName>
    </recommendedName>
</protein>
<dbReference type="InterPro" id="IPR024977">
    <property type="entry name" value="Apc4-like_WD40_dom"/>
</dbReference>
<dbReference type="Pfam" id="PF00400">
    <property type="entry name" value="WD40"/>
    <property type="match status" value="2"/>
</dbReference>
<dbReference type="InterPro" id="IPR001680">
    <property type="entry name" value="WD40_rpt"/>
</dbReference>
<dbReference type="PROSITE" id="PS50082">
    <property type="entry name" value="WD_REPEATS_2"/>
    <property type="match status" value="2"/>
</dbReference>
<feature type="compositionally biased region" description="Pro residues" evidence="6">
    <location>
        <begin position="142"/>
        <end position="153"/>
    </location>
</feature>